<dbReference type="PANTHER" id="PTHR11469:SF1">
    <property type="entry name" value="GLUCOSE-6-PHOSPHATE ISOMERASE"/>
    <property type="match status" value="1"/>
</dbReference>
<keyword evidence="4 7" id="KW-0324">Glycolysis</keyword>
<dbReference type="EMBL" id="CP032996">
    <property type="protein sequence ID" value="QCI27401.1"/>
    <property type="molecule type" value="Genomic_DNA"/>
</dbReference>
<dbReference type="SUPFAM" id="SSF53697">
    <property type="entry name" value="SIS domain"/>
    <property type="match status" value="1"/>
</dbReference>
<evidence type="ECO:0000256" key="4">
    <source>
        <dbReference type="ARBA" id="ARBA00023152"/>
    </source>
</evidence>
<dbReference type="NCBIfam" id="NF001211">
    <property type="entry name" value="PRK00179.1"/>
    <property type="match status" value="1"/>
</dbReference>
<dbReference type="GO" id="GO:0006094">
    <property type="term" value="P:gluconeogenesis"/>
    <property type="evidence" value="ECO:0007669"/>
    <property type="project" value="UniProtKB-UniRule"/>
</dbReference>
<evidence type="ECO:0000256" key="8">
    <source>
        <dbReference type="RuleBase" id="RU000612"/>
    </source>
</evidence>
<dbReference type="UniPathway" id="UPA00138"/>
<name>A0A4D6YKT2_9GAMM</name>
<protein>
    <recommendedName>
        <fullName evidence="7">Glucose-6-phosphate isomerase</fullName>
        <shortName evidence="7">GPI</shortName>
        <ecNumber evidence="7">5.3.1.9</ecNumber>
    </recommendedName>
    <alternativeName>
        <fullName evidence="7">Phosphoglucose isomerase</fullName>
        <shortName evidence="7">PGI</shortName>
    </alternativeName>
    <alternativeName>
        <fullName evidence="7">Phosphohexose isomerase</fullName>
        <shortName evidence="7">PHI</shortName>
    </alternativeName>
</protein>
<dbReference type="InterPro" id="IPR035476">
    <property type="entry name" value="SIS_PGI_1"/>
</dbReference>
<dbReference type="PRINTS" id="PR00662">
    <property type="entry name" value="G6PISOMERASE"/>
</dbReference>
<feature type="active site" evidence="7">
    <location>
        <position position="386"/>
    </location>
</feature>
<dbReference type="InterPro" id="IPR035482">
    <property type="entry name" value="SIS_PGI_2"/>
</dbReference>
<evidence type="ECO:0000256" key="2">
    <source>
        <dbReference type="ARBA" id="ARBA00006604"/>
    </source>
</evidence>
<organism evidence="9 10">
    <name type="scientific">Buchnera aphidicola</name>
    <name type="common">Therioaphis trifolii</name>
    <dbReference type="NCBI Taxonomy" id="1241884"/>
    <lineage>
        <taxon>Bacteria</taxon>
        <taxon>Pseudomonadati</taxon>
        <taxon>Pseudomonadota</taxon>
        <taxon>Gammaproteobacteria</taxon>
        <taxon>Enterobacterales</taxon>
        <taxon>Erwiniaceae</taxon>
        <taxon>Buchnera</taxon>
    </lineage>
</organism>
<dbReference type="InterPro" id="IPR023096">
    <property type="entry name" value="G6P_Isomerase_C"/>
</dbReference>
<evidence type="ECO:0000256" key="7">
    <source>
        <dbReference type="HAMAP-Rule" id="MF_00473"/>
    </source>
</evidence>
<evidence type="ECO:0000256" key="3">
    <source>
        <dbReference type="ARBA" id="ARBA00022432"/>
    </source>
</evidence>
<comment type="pathway">
    <text evidence="7">Carbohydrate biosynthesis; gluconeogenesis.</text>
</comment>
<dbReference type="GO" id="GO:0004347">
    <property type="term" value="F:glucose-6-phosphate isomerase activity"/>
    <property type="evidence" value="ECO:0007669"/>
    <property type="project" value="UniProtKB-UniRule"/>
</dbReference>
<dbReference type="UniPathway" id="UPA00109">
    <property type="reaction ID" value="UER00181"/>
</dbReference>
<reference evidence="9 10" key="1">
    <citation type="submission" date="2018-10" db="EMBL/GenBank/DDBJ databases">
        <title>Comparative functional genomics of the obligate endosymbiont Buchnera aphidicola.</title>
        <authorList>
            <person name="Chong R.A."/>
        </authorList>
    </citation>
    <scope>NUCLEOTIDE SEQUENCE [LARGE SCALE GENOMIC DNA]</scope>
    <source>
        <strain evidence="9 10">Tma</strain>
    </source>
</reference>
<dbReference type="HAMAP" id="MF_00473">
    <property type="entry name" value="G6P_isomerase"/>
    <property type="match status" value="1"/>
</dbReference>
<accession>A0A4D6YKT2</accession>
<dbReference type="InterPro" id="IPR018189">
    <property type="entry name" value="Phosphoglucose_isomerase_CS"/>
</dbReference>
<comment type="catalytic activity">
    <reaction evidence="6 7 8">
        <text>alpha-D-glucose 6-phosphate = beta-D-fructose 6-phosphate</text>
        <dbReference type="Rhea" id="RHEA:11816"/>
        <dbReference type="ChEBI" id="CHEBI:57634"/>
        <dbReference type="ChEBI" id="CHEBI:58225"/>
        <dbReference type="EC" id="5.3.1.9"/>
    </reaction>
</comment>
<dbReference type="GO" id="GO:0005829">
    <property type="term" value="C:cytosol"/>
    <property type="evidence" value="ECO:0007669"/>
    <property type="project" value="TreeGrafter"/>
</dbReference>
<sequence length="545" mass="63410">MKHPIPNQTNSWKNLNIHFKEIHNLHLFDLFKNDNNRFKNFSFNFKNKLLVDISKNRITNTTIKILLNLAKEMNLSQAIESMFCGEKINLTEQRPVLHTALRNFSNNPIFFNESDIMLEINKVLNKMKYFSEKIINGTWKGYSGKSIQNVVNIGIGGSDLGPKMVTEALRFYKNHLNIFFISNIDGTEIFNILKLIDFETTIFLISSKTFTTQETIVNFKTIKDIFFKKVNNKNILDKHFFAITVNENEAMRYGITKENIFKLWDWVGGRYSLWSAMGLSIILSLGFDNFIQLLSGAYDMDIHFRTTSFEKNIPVLLGLIGIWYNNFFNSETEAILPYDQYLYNFPMYIQQSNMESNGKNIDKNGNKVSWQTGPIIWGTVGTNGQHSFYQLIHQGTKLIPCDFIASIFSHNPINDHHVILLSNFFAQTHALAFGQNFYKNNNLKKNTLHDEYVEKFKFFEGNRPSNSFLFQKMDPYSLGVLISLYEHKIFTQGVIFNIFSFDQWGVELGKNISNNIFKNLVNKKKEFNYDSSTEGLINFYNNIKK</sequence>
<comment type="subcellular location">
    <subcellularLocation>
        <location evidence="7">Cytoplasm</location>
    </subcellularLocation>
</comment>
<keyword evidence="10" id="KW-1185">Reference proteome</keyword>
<comment type="similarity">
    <text evidence="2 7 8">Belongs to the GPI family.</text>
</comment>
<dbReference type="PROSITE" id="PS00765">
    <property type="entry name" value="P_GLUCOSE_ISOMERASE_1"/>
    <property type="match status" value="1"/>
</dbReference>
<dbReference type="RefSeq" id="WP_158349739.1">
    <property type="nucleotide sequence ID" value="NZ_CP032996.1"/>
</dbReference>
<dbReference type="GO" id="GO:0048029">
    <property type="term" value="F:monosaccharide binding"/>
    <property type="evidence" value="ECO:0007669"/>
    <property type="project" value="TreeGrafter"/>
</dbReference>
<evidence type="ECO:0000313" key="9">
    <source>
        <dbReference type="EMBL" id="QCI27401.1"/>
    </source>
</evidence>
<dbReference type="PANTHER" id="PTHR11469">
    <property type="entry name" value="GLUCOSE-6-PHOSPHATE ISOMERASE"/>
    <property type="match status" value="1"/>
</dbReference>
<dbReference type="CDD" id="cd05016">
    <property type="entry name" value="SIS_PGI_2"/>
    <property type="match status" value="1"/>
</dbReference>
<proteinExistence type="inferred from homology"/>
<dbReference type="PROSITE" id="PS00174">
    <property type="entry name" value="P_GLUCOSE_ISOMERASE_2"/>
    <property type="match status" value="1"/>
</dbReference>
<comment type="function">
    <text evidence="7">Catalyzes the reversible isomerization of glucose-6-phosphate to fructose-6-phosphate.</text>
</comment>
<feature type="active site" description="Proton donor" evidence="7">
    <location>
        <position position="355"/>
    </location>
</feature>
<evidence type="ECO:0000256" key="1">
    <source>
        <dbReference type="ARBA" id="ARBA00004926"/>
    </source>
</evidence>
<evidence type="ECO:0000313" key="10">
    <source>
        <dbReference type="Proteomes" id="UP000298603"/>
    </source>
</evidence>
<dbReference type="OrthoDB" id="140919at2"/>
<comment type="pathway">
    <text evidence="1 7 8">Carbohydrate degradation; glycolysis; D-glyceraldehyde 3-phosphate and glycerone phosphate from D-glucose: step 2/4.</text>
</comment>
<feature type="active site" evidence="7">
    <location>
        <position position="510"/>
    </location>
</feature>
<dbReference type="Gene3D" id="1.10.1390.10">
    <property type="match status" value="1"/>
</dbReference>
<dbReference type="InterPro" id="IPR001672">
    <property type="entry name" value="G6P_Isomerase"/>
</dbReference>
<keyword evidence="5 7" id="KW-0413">Isomerase</keyword>
<dbReference type="CDD" id="cd05015">
    <property type="entry name" value="SIS_PGI_1"/>
    <property type="match status" value="1"/>
</dbReference>
<evidence type="ECO:0000256" key="6">
    <source>
        <dbReference type="ARBA" id="ARBA00029321"/>
    </source>
</evidence>
<gene>
    <name evidence="7" type="primary">pgi</name>
    <name evidence="9" type="ORF">D9V81_02000</name>
</gene>
<dbReference type="Proteomes" id="UP000298603">
    <property type="component" value="Chromosome"/>
</dbReference>
<dbReference type="GO" id="GO:0097367">
    <property type="term" value="F:carbohydrate derivative binding"/>
    <property type="evidence" value="ECO:0007669"/>
    <property type="project" value="InterPro"/>
</dbReference>
<keyword evidence="7" id="KW-0963">Cytoplasm</keyword>
<dbReference type="GO" id="GO:0051156">
    <property type="term" value="P:glucose 6-phosphate metabolic process"/>
    <property type="evidence" value="ECO:0007669"/>
    <property type="project" value="TreeGrafter"/>
</dbReference>
<dbReference type="GO" id="GO:0006096">
    <property type="term" value="P:glycolytic process"/>
    <property type="evidence" value="ECO:0007669"/>
    <property type="project" value="UniProtKB-UniRule"/>
</dbReference>
<dbReference type="Gene3D" id="3.40.50.10490">
    <property type="entry name" value="Glucose-6-phosphate isomerase like protein, domain 1"/>
    <property type="match status" value="2"/>
</dbReference>
<dbReference type="EC" id="5.3.1.9" evidence="7"/>
<dbReference type="InterPro" id="IPR046348">
    <property type="entry name" value="SIS_dom_sf"/>
</dbReference>
<dbReference type="PROSITE" id="PS51463">
    <property type="entry name" value="P_GLUCOSE_ISOMERASE_3"/>
    <property type="match status" value="1"/>
</dbReference>
<keyword evidence="3 7" id="KW-0312">Gluconeogenesis</keyword>
<dbReference type="Pfam" id="PF00342">
    <property type="entry name" value="PGI"/>
    <property type="match status" value="1"/>
</dbReference>
<dbReference type="AlphaFoldDB" id="A0A4D6YKT2"/>
<evidence type="ECO:0000256" key="5">
    <source>
        <dbReference type="ARBA" id="ARBA00023235"/>
    </source>
</evidence>